<dbReference type="InterPro" id="IPR004344">
    <property type="entry name" value="TTL/TTLL_fam"/>
</dbReference>
<feature type="domain" description="Tubulin--tyrosine ligase-like protein 12 SET-like" evidence="1">
    <location>
        <begin position="131"/>
        <end position="177"/>
    </location>
</feature>
<gene>
    <name evidence="2" type="ORF">MUK42_33598</name>
</gene>
<dbReference type="Gene3D" id="3.30.470.20">
    <property type="entry name" value="ATP-grasp fold, B domain"/>
    <property type="match status" value="1"/>
</dbReference>
<dbReference type="AlphaFoldDB" id="A0A9E7LFT0"/>
<dbReference type="GO" id="GO:0005737">
    <property type="term" value="C:cytoplasm"/>
    <property type="evidence" value="ECO:0007669"/>
    <property type="project" value="TreeGrafter"/>
</dbReference>
<evidence type="ECO:0000313" key="2">
    <source>
        <dbReference type="EMBL" id="URE49174.1"/>
    </source>
</evidence>
<feature type="domain" description="Tubulin--tyrosine ligase-like protein 12 SET-like" evidence="1">
    <location>
        <begin position="442"/>
        <end position="550"/>
    </location>
</feature>
<sequence length="1027" mass="116450">MDLTSIPPHSTFSMLPACRSLTAVRSHGSLRNDTPKPLPRFSHAEFATNPPFPDAAAAAMSASALIRDVDDFVKVHGILLAASGVPPPLYRQLFRKLSSETFDGGDFFSIEPCEGGRQRRLLLSADFLGKDSNVFLVDHAWSFRLSDALQQLREVPGLAERMATLMCVDLDLKSNDENLESETQEEESGSLDNVLEILQKEMDKVKERGVDAAIWLELEALGIDDEMLKSLELSTKFPNLVALNLWGNKLEDAETIIQEVTKCRRLKAIWLNDNRALRDWISKLILDGIPGLEIYNSCFTSNFGEWALGFCGSIFGADNPGCLSECSGSLASITTLDLSNRCVRCLPKAFSPIMLPSLSHLNIRGNQLDQISVDDLLQLLKSFTLQTLEVDIPGPLGNSALQILEYLPNLSFLNGISASVITETGKHVIDSALQPRLPEWAPSEPLPDRVIGAMWLYLMTYRLADEEKIDETPVWYVMDELGSALRHSDDANFRVAPFLFMPDGKLASAVSFSVLWPIQDVHHGEECTRDFLFGIGEDKQRSARLTAWFHTPENYFIQEFKKYQQQLASRSLPAPKEALITRSILQHDGHSLQVYTDIPHVEEFLTHPKFVLTTNPKDADIIWTSMQVDPEVKKAFELTDLHYTNQFPFEACLVMKHHLAETILKAQGRPEWLQPTYNLETQLSQLIGDYFVRKQDALNNLWILKPWNMARTIDTTVTEDLSAIIRLMETGPKICQKYIEHPALFKGRKFDLRYIVLVRSMDPVQIFLFDVFWVRLANNPYTLEKSSLFEYETHFTVMNYRGRLNHMNTPEFVREFEEEHQVNWQTIHQGIQDMIRSVFDSAAAVHPEMHNPQSRAMYGVDVMLDHLFKPKLLEVTYCPDCRACKYDTEAIVGNGGIFRGRDFFNTVFECLFLGKTAHGGRGPSIHRNHQGDAVESHADLKVLMRQRPKQLLELVVGLQSSRFLPLPPNVTSIDQMVMYSTLKVEDDCRHTSVDEIATAAHQMLGRIQERRPICRLSVLFLQYGKGC</sequence>
<dbReference type="PROSITE" id="PS51450">
    <property type="entry name" value="LRR"/>
    <property type="match status" value="1"/>
</dbReference>
<evidence type="ECO:0000259" key="1">
    <source>
        <dbReference type="Pfam" id="PF25556"/>
    </source>
</evidence>
<dbReference type="Pfam" id="PF03133">
    <property type="entry name" value="TTL"/>
    <property type="match status" value="1"/>
</dbReference>
<dbReference type="InterPro" id="IPR001611">
    <property type="entry name" value="Leu-rich_rpt"/>
</dbReference>
<dbReference type="SUPFAM" id="SSF52047">
    <property type="entry name" value="RNI-like"/>
    <property type="match status" value="1"/>
</dbReference>
<dbReference type="Pfam" id="PF25556">
    <property type="entry name" value="SET_TTL"/>
    <property type="match status" value="2"/>
</dbReference>
<dbReference type="PROSITE" id="PS51221">
    <property type="entry name" value="TTL"/>
    <property type="match status" value="1"/>
</dbReference>
<name>A0A9E7LFT0_9LILI</name>
<protein>
    <submittedName>
        <fullName evidence="2">Tubulin--tyrosine ligase-like protein</fullName>
    </submittedName>
</protein>
<dbReference type="OrthoDB" id="202825at2759"/>
<dbReference type="InterPro" id="IPR032675">
    <property type="entry name" value="LRR_dom_sf"/>
</dbReference>
<dbReference type="GO" id="GO:0016874">
    <property type="term" value="F:ligase activity"/>
    <property type="evidence" value="ECO:0007669"/>
    <property type="project" value="UniProtKB-KW"/>
</dbReference>
<dbReference type="EMBL" id="CP097511">
    <property type="protein sequence ID" value="URE49174.1"/>
    <property type="molecule type" value="Genomic_DNA"/>
</dbReference>
<dbReference type="InterPro" id="IPR027749">
    <property type="entry name" value="TTLL12"/>
</dbReference>
<dbReference type="Gene3D" id="3.80.10.10">
    <property type="entry name" value="Ribonuclease Inhibitor"/>
    <property type="match status" value="2"/>
</dbReference>
<accession>A0A9E7LFT0</accession>
<reference evidence="2" key="1">
    <citation type="submission" date="2022-05" db="EMBL/GenBank/DDBJ databases">
        <title>The Musa troglodytarum L. genome provides insights into the mechanism of non-climacteric behaviour and enrichment of carotenoids.</title>
        <authorList>
            <person name="Wang J."/>
        </authorList>
    </citation>
    <scope>NUCLEOTIDE SEQUENCE</scope>
    <source>
        <tissue evidence="2">Leaf</tissue>
    </source>
</reference>
<keyword evidence="3" id="KW-1185">Reference proteome</keyword>
<keyword evidence="2" id="KW-0436">Ligase</keyword>
<dbReference type="Proteomes" id="UP001055439">
    <property type="component" value="Chromosome 9"/>
</dbReference>
<dbReference type="PANTHER" id="PTHR46088:SF1">
    <property type="entry name" value="TUBULIN--TYROSINE LIGASE-LIKE PROTEIN 12"/>
    <property type="match status" value="1"/>
</dbReference>
<dbReference type="PANTHER" id="PTHR46088">
    <property type="entry name" value="TUBULIN--TYROSINE LIGASE-LIKE PROTEIN 12"/>
    <property type="match status" value="1"/>
</dbReference>
<proteinExistence type="predicted"/>
<organism evidence="2 3">
    <name type="scientific">Musa troglodytarum</name>
    <name type="common">fe'i banana</name>
    <dbReference type="NCBI Taxonomy" id="320322"/>
    <lineage>
        <taxon>Eukaryota</taxon>
        <taxon>Viridiplantae</taxon>
        <taxon>Streptophyta</taxon>
        <taxon>Embryophyta</taxon>
        <taxon>Tracheophyta</taxon>
        <taxon>Spermatophyta</taxon>
        <taxon>Magnoliopsida</taxon>
        <taxon>Liliopsida</taxon>
        <taxon>Zingiberales</taxon>
        <taxon>Musaceae</taxon>
        <taxon>Musa</taxon>
    </lineage>
</organism>
<evidence type="ECO:0000313" key="3">
    <source>
        <dbReference type="Proteomes" id="UP001055439"/>
    </source>
</evidence>
<dbReference type="InterPro" id="IPR057954">
    <property type="entry name" value="SET_TTL12"/>
</dbReference>